<reference evidence="9 10" key="1">
    <citation type="submission" date="2018-04" db="EMBL/GenBank/DDBJ databases">
        <title>Halococcoides cellulosivorans gen. nov., sp. nov., an extremely halophilic cellulose-utilizing haloarchaeon from hypersaline lakes.</title>
        <authorList>
            <person name="Sorokin D.Y."/>
            <person name="Toshchakov S.V."/>
            <person name="Samarov N.I."/>
            <person name="Korzhenkov A."/>
            <person name="Kublanov I.V."/>
        </authorList>
    </citation>
    <scope>NUCLEOTIDE SEQUENCE [LARGE SCALE GENOMIC DNA]</scope>
    <source>
        <strain evidence="9 10">HArcel1</strain>
    </source>
</reference>
<dbReference type="KEGG" id="harc:HARCEL1_04455"/>
<keyword evidence="10" id="KW-1185">Reference proteome</keyword>
<proteinExistence type="predicted"/>
<dbReference type="AlphaFoldDB" id="A0A2R4WZN4"/>
<keyword evidence="5" id="KW-0408">Iron</keyword>
<evidence type="ECO:0000256" key="3">
    <source>
        <dbReference type="ARBA" id="ARBA00022691"/>
    </source>
</evidence>
<dbReference type="GO" id="GO:0006783">
    <property type="term" value="P:heme biosynthetic process"/>
    <property type="evidence" value="ECO:0007669"/>
    <property type="project" value="TreeGrafter"/>
</dbReference>
<dbReference type="SFLD" id="SFLDG01386">
    <property type="entry name" value="main_SPASM_domain-containing"/>
    <property type="match status" value="1"/>
</dbReference>
<feature type="compositionally biased region" description="Basic and acidic residues" evidence="7">
    <location>
        <begin position="18"/>
        <end position="35"/>
    </location>
</feature>
<feature type="region of interest" description="Disordered" evidence="7">
    <location>
        <begin position="15"/>
        <end position="35"/>
    </location>
</feature>
<evidence type="ECO:0000256" key="6">
    <source>
        <dbReference type="ARBA" id="ARBA00023014"/>
    </source>
</evidence>
<gene>
    <name evidence="9" type="ORF">HARCEL1_04455</name>
</gene>
<dbReference type="PROSITE" id="PS51918">
    <property type="entry name" value="RADICAL_SAM"/>
    <property type="match status" value="1"/>
</dbReference>
<dbReference type="InterPro" id="IPR058240">
    <property type="entry name" value="rSAM_sf"/>
</dbReference>
<dbReference type="CDD" id="cd21123">
    <property type="entry name" value="SPASM_MftC-like"/>
    <property type="match status" value="1"/>
</dbReference>
<organism evidence="9 10">
    <name type="scientific">Halococcoides cellulosivorans</name>
    <dbReference type="NCBI Taxonomy" id="1679096"/>
    <lineage>
        <taxon>Archaea</taxon>
        <taxon>Methanobacteriati</taxon>
        <taxon>Methanobacteriota</taxon>
        <taxon>Stenosarchaea group</taxon>
        <taxon>Halobacteria</taxon>
        <taxon>Halobacteriales</taxon>
        <taxon>Haloarculaceae</taxon>
        <taxon>Halococcoides</taxon>
    </lineage>
</organism>
<dbReference type="SUPFAM" id="SSF102114">
    <property type="entry name" value="Radical SAM enzymes"/>
    <property type="match status" value="1"/>
</dbReference>
<dbReference type="SMART" id="SM00729">
    <property type="entry name" value="Elp3"/>
    <property type="match status" value="1"/>
</dbReference>
<evidence type="ECO:0000256" key="1">
    <source>
        <dbReference type="ARBA" id="ARBA00001966"/>
    </source>
</evidence>
<dbReference type="InterPro" id="IPR017200">
    <property type="entry name" value="PqqE-like"/>
</dbReference>
<evidence type="ECO:0000256" key="2">
    <source>
        <dbReference type="ARBA" id="ARBA00022485"/>
    </source>
</evidence>
<dbReference type="Pfam" id="PF04055">
    <property type="entry name" value="Radical_SAM"/>
    <property type="match status" value="1"/>
</dbReference>
<dbReference type="Gene3D" id="3.20.20.70">
    <property type="entry name" value="Aldolase class I"/>
    <property type="match status" value="1"/>
</dbReference>
<dbReference type="InterPro" id="IPR013785">
    <property type="entry name" value="Aldolase_TIM"/>
</dbReference>
<dbReference type="NCBIfam" id="TIGR04347">
    <property type="entry name" value="pseudo_SAM_Halo"/>
    <property type="match status" value="1"/>
</dbReference>
<dbReference type="InterPro" id="IPR050377">
    <property type="entry name" value="Radical_SAM_PqqE_MftC-like"/>
</dbReference>
<evidence type="ECO:0000259" key="8">
    <source>
        <dbReference type="PROSITE" id="PS51918"/>
    </source>
</evidence>
<dbReference type="PANTHER" id="PTHR11228:SF7">
    <property type="entry name" value="PQQA PEPTIDE CYCLASE"/>
    <property type="match status" value="1"/>
</dbReference>
<dbReference type="GO" id="GO:0051539">
    <property type="term" value="F:4 iron, 4 sulfur cluster binding"/>
    <property type="evidence" value="ECO:0007669"/>
    <property type="project" value="UniProtKB-KW"/>
</dbReference>
<evidence type="ECO:0000256" key="4">
    <source>
        <dbReference type="ARBA" id="ARBA00022723"/>
    </source>
</evidence>
<comment type="cofactor">
    <cofactor evidence="1">
        <name>[4Fe-4S] cluster</name>
        <dbReference type="ChEBI" id="CHEBI:49883"/>
    </cofactor>
</comment>
<protein>
    <submittedName>
        <fullName evidence="9">Radical SAM/SPASM domain-containing protein</fullName>
    </submittedName>
</protein>
<dbReference type="CDD" id="cd01335">
    <property type="entry name" value="Radical_SAM"/>
    <property type="match status" value="1"/>
</dbReference>
<keyword evidence="4" id="KW-0479">Metal-binding</keyword>
<dbReference type="Proteomes" id="UP000244727">
    <property type="component" value="Chromosome"/>
</dbReference>
<feature type="domain" description="Radical SAM core" evidence="8">
    <location>
        <begin position="35"/>
        <end position="251"/>
    </location>
</feature>
<keyword evidence="6" id="KW-0411">Iron-sulfur</keyword>
<dbReference type="NCBIfam" id="TIGR04085">
    <property type="entry name" value="rSAM_more_4Fe4S"/>
    <property type="match status" value="1"/>
</dbReference>
<keyword evidence="3" id="KW-0949">S-adenosyl-L-methionine</keyword>
<accession>A0A2R4WZN4</accession>
<dbReference type="EMBL" id="CP028858">
    <property type="protein sequence ID" value="AWB27013.1"/>
    <property type="molecule type" value="Genomic_DNA"/>
</dbReference>
<dbReference type="PIRSF" id="PIRSF037420">
    <property type="entry name" value="PQQ_syn_pqqE"/>
    <property type="match status" value="1"/>
</dbReference>
<evidence type="ECO:0000256" key="5">
    <source>
        <dbReference type="ARBA" id="ARBA00023004"/>
    </source>
</evidence>
<dbReference type="PANTHER" id="PTHR11228">
    <property type="entry name" value="RADICAL SAM DOMAIN PROTEIN"/>
    <property type="match status" value="1"/>
</dbReference>
<name>A0A2R4WZN4_9EURY</name>
<dbReference type="GO" id="GO:0003824">
    <property type="term" value="F:catalytic activity"/>
    <property type="evidence" value="ECO:0007669"/>
    <property type="project" value="InterPro"/>
</dbReference>
<dbReference type="InterPro" id="IPR006638">
    <property type="entry name" value="Elp3/MiaA/NifB-like_rSAM"/>
</dbReference>
<evidence type="ECO:0000256" key="7">
    <source>
        <dbReference type="SAM" id="MobiDB-lite"/>
    </source>
</evidence>
<dbReference type="InterPro" id="IPR023885">
    <property type="entry name" value="4Fe4S-binding_SPASM_dom"/>
</dbReference>
<evidence type="ECO:0000313" key="10">
    <source>
        <dbReference type="Proteomes" id="UP000244727"/>
    </source>
</evidence>
<dbReference type="InterPro" id="IPR027626">
    <property type="entry name" value="Pseudo_SAM_Halo"/>
</dbReference>
<dbReference type="InterPro" id="IPR007197">
    <property type="entry name" value="rSAM"/>
</dbReference>
<dbReference type="GeneID" id="36511732"/>
<dbReference type="SFLD" id="SFLDS00029">
    <property type="entry name" value="Radical_SAM"/>
    <property type="match status" value="1"/>
</dbReference>
<evidence type="ECO:0000313" key="9">
    <source>
        <dbReference type="EMBL" id="AWB27013.1"/>
    </source>
</evidence>
<keyword evidence="2" id="KW-0004">4Fe-4S</keyword>
<dbReference type="GO" id="GO:0046872">
    <property type="term" value="F:metal ion binding"/>
    <property type="evidence" value="ECO:0007669"/>
    <property type="project" value="UniProtKB-KW"/>
</dbReference>
<dbReference type="SFLD" id="SFLDG01067">
    <property type="entry name" value="SPASM/twitch_domain_containing"/>
    <property type="match status" value="1"/>
</dbReference>
<dbReference type="RefSeq" id="WP_108381382.1">
    <property type="nucleotide sequence ID" value="NZ_CP028858.1"/>
</dbReference>
<sequence length="398" mass="43348">MISVSKLLTDLDAPGDGLRYDDGHESDAEQISQDRPDAPVVVWNLTAGCNLTCEHCYADADEPSPEEFDTDEGKALIDDLAAFGVPVLLFSGGEPLVRDDLEELVAYATDQGLRAVLSTNGTLLDEDRAAALKEAGLAYAGVSVDGLPETHDAIRGEEGAFDGAMAGIEACQAVGLDTGIRFTVTERNVDDLEELLDIAELRGIDRVCVYHLSYGGRGEALQSIDLSPVDRREVVRRVFDVTLDAHERGFDVETLLVGNYADAGLIIDYAETELGAEHADRVRQHLATNGGDPTGDRVADIDHRGRVHPNQFWQSKTVGNVREQSFEEIWRDDPDPLLERLRDREAYAAERCRECEIFEYCGGGSPVRSAAVHGDPFAPDPQCHLPTRLRTGGDVSAD</sequence>
<dbReference type="Pfam" id="PF13186">
    <property type="entry name" value="SPASM"/>
    <property type="match status" value="1"/>
</dbReference>